<accession>E6LCI0</accession>
<dbReference type="PANTHER" id="PTHR38457">
    <property type="entry name" value="REGULATOR ABRB-RELATED"/>
    <property type="match status" value="1"/>
</dbReference>
<organism evidence="2 3">
    <name type="scientific">Enterococcus italicus (strain DSM 15952 / CCUG 50447 / LMG 22039 / TP 1.5)</name>
    <dbReference type="NCBI Taxonomy" id="888064"/>
    <lineage>
        <taxon>Bacteria</taxon>
        <taxon>Bacillati</taxon>
        <taxon>Bacillota</taxon>
        <taxon>Bacilli</taxon>
        <taxon>Lactobacillales</taxon>
        <taxon>Enterococcaceae</taxon>
        <taxon>Enterococcus</taxon>
    </lineage>
</organism>
<keyword evidence="3" id="KW-1185">Reference proteome</keyword>
<evidence type="ECO:0000256" key="1">
    <source>
        <dbReference type="SAM" id="Phobius"/>
    </source>
</evidence>
<comment type="caution">
    <text evidence="2">The sequence shown here is derived from an EMBL/GenBank/DDBJ whole genome shotgun (WGS) entry which is preliminary data.</text>
</comment>
<dbReference type="InterPro" id="IPR007820">
    <property type="entry name" value="AbrB_fam"/>
</dbReference>
<dbReference type="HOGENOM" id="CLU_112829_1_0_9"/>
<name>E6LCI0_ENTI1</name>
<keyword evidence="1" id="KW-0812">Transmembrane</keyword>
<feature type="transmembrane region" description="Helical" evidence="1">
    <location>
        <begin position="193"/>
        <end position="211"/>
    </location>
</feature>
<dbReference type="PATRIC" id="fig|888064.11.peg.841"/>
<keyword evidence="1" id="KW-0472">Membrane</keyword>
<dbReference type="Proteomes" id="UP000010296">
    <property type="component" value="Unassembled WGS sequence"/>
</dbReference>
<gene>
    <name evidence="2" type="ORF">HMPREF9088_0070</name>
</gene>
<sequence>MQLIRLVGMLLILLYWIQLILDHFIKQSKNAEESTEKETLKKQLPFGVMNQTKNNLLVLLISSIGGILDVLSEIPVGALIFSLIFSIVLKLTKNTAPLSANIRYFAQILAGSIIGCTFILHSILQMGQLIFPAITLLFSYLVINFIFAFSAYRLGFLDLQSALFASSPAGATDIALIAGDFGGDMPKIAAVQICRMLYSVIVMPFLVHFFVS</sequence>
<dbReference type="GO" id="GO:0010468">
    <property type="term" value="P:regulation of gene expression"/>
    <property type="evidence" value="ECO:0007669"/>
    <property type="project" value="InterPro"/>
</dbReference>
<dbReference type="AlphaFoldDB" id="E6LCI0"/>
<proteinExistence type="predicted"/>
<reference evidence="2 3" key="1">
    <citation type="submission" date="2010-12" db="EMBL/GenBank/DDBJ databases">
        <authorList>
            <person name="Muzny D."/>
            <person name="Qin X."/>
            <person name="Deng J."/>
            <person name="Jiang H."/>
            <person name="Liu Y."/>
            <person name="Qu J."/>
            <person name="Song X.-Z."/>
            <person name="Zhang L."/>
            <person name="Thornton R."/>
            <person name="Coyle M."/>
            <person name="Francisco L."/>
            <person name="Jackson L."/>
            <person name="Javaid M."/>
            <person name="Korchina V."/>
            <person name="Kovar C."/>
            <person name="Mata R."/>
            <person name="Mathew T."/>
            <person name="Ngo R."/>
            <person name="Nguyen L."/>
            <person name="Nguyen N."/>
            <person name="Okwuonu G."/>
            <person name="Ongeri F."/>
            <person name="Pham C."/>
            <person name="Simmons D."/>
            <person name="Wilczek-Boney K."/>
            <person name="Hale W."/>
            <person name="Jakkamsetti A."/>
            <person name="Pham P."/>
            <person name="Ruth R."/>
            <person name="San Lucas F."/>
            <person name="Warren J."/>
            <person name="Zhang J."/>
            <person name="Zhao Z."/>
            <person name="Zhou C."/>
            <person name="Zhu D."/>
            <person name="Lee S."/>
            <person name="Bess C."/>
            <person name="Blankenburg K."/>
            <person name="Forbes L."/>
            <person name="Fu Q."/>
            <person name="Gubbala S."/>
            <person name="Hirani K."/>
            <person name="Jayaseelan J.C."/>
            <person name="Lara F."/>
            <person name="Munidasa M."/>
            <person name="Palculict T."/>
            <person name="Patil S."/>
            <person name="Pu L.-L."/>
            <person name="Saada N."/>
            <person name="Tang L."/>
            <person name="Weissenberger G."/>
            <person name="Zhu Y."/>
            <person name="Hemphill L."/>
            <person name="Shang Y."/>
            <person name="Youmans B."/>
            <person name="Ayvaz T."/>
            <person name="Ross M."/>
            <person name="Santibanez J."/>
            <person name="Aqrawi P."/>
            <person name="Gross S."/>
            <person name="Joshi V."/>
            <person name="Fowler G."/>
            <person name="Nazareth L."/>
            <person name="Reid J."/>
            <person name="Worley K."/>
            <person name="Petrosino J."/>
            <person name="Highlander S."/>
            <person name="Gibbs R."/>
        </authorList>
    </citation>
    <scope>NUCLEOTIDE SEQUENCE [LARGE SCALE GENOMIC DNA]</scope>
    <source>
        <strain evidence="3">DSM 15952 / CCUG 50447 / LMG 22039 / TP 1.5</strain>
    </source>
</reference>
<feature type="transmembrane region" description="Helical" evidence="1">
    <location>
        <begin position="6"/>
        <end position="25"/>
    </location>
</feature>
<keyword evidence="1" id="KW-1133">Transmembrane helix</keyword>
<dbReference type="Pfam" id="PF05145">
    <property type="entry name" value="AbrB"/>
    <property type="match status" value="1"/>
</dbReference>
<feature type="transmembrane region" description="Helical" evidence="1">
    <location>
        <begin position="74"/>
        <end position="92"/>
    </location>
</feature>
<feature type="transmembrane region" description="Helical" evidence="1">
    <location>
        <begin position="104"/>
        <end position="124"/>
    </location>
</feature>
<dbReference type="EMBL" id="AEPV01000003">
    <property type="protein sequence ID" value="EFU75022.1"/>
    <property type="molecule type" value="Genomic_DNA"/>
</dbReference>
<dbReference type="PANTHER" id="PTHR38457:SF1">
    <property type="entry name" value="REGULATOR ABRB-RELATED"/>
    <property type="match status" value="1"/>
</dbReference>
<dbReference type="STRING" id="888064.HMPREF9088_0070"/>
<protein>
    <submittedName>
        <fullName evidence="2">Putative membrane protein AbrB</fullName>
    </submittedName>
</protein>
<dbReference type="GO" id="GO:0016020">
    <property type="term" value="C:membrane"/>
    <property type="evidence" value="ECO:0007669"/>
    <property type="project" value="InterPro"/>
</dbReference>
<evidence type="ECO:0000313" key="2">
    <source>
        <dbReference type="EMBL" id="EFU75022.1"/>
    </source>
</evidence>
<feature type="transmembrane region" description="Helical" evidence="1">
    <location>
        <begin position="130"/>
        <end position="152"/>
    </location>
</feature>
<evidence type="ECO:0000313" key="3">
    <source>
        <dbReference type="Proteomes" id="UP000010296"/>
    </source>
</evidence>
<dbReference type="eggNOG" id="COG3180">
    <property type="taxonomic scope" value="Bacteria"/>
</dbReference>